<keyword evidence="11 12" id="KW-0998">Cell outer membrane</keyword>
<dbReference type="InterPro" id="IPR012910">
    <property type="entry name" value="Plug_dom"/>
</dbReference>
<evidence type="ECO:0000256" key="12">
    <source>
        <dbReference type="PROSITE-ProRule" id="PRU01360"/>
    </source>
</evidence>
<dbReference type="RefSeq" id="WP_155162475.1">
    <property type="nucleotide sequence ID" value="NZ_JADMOA010000006.1"/>
</dbReference>
<evidence type="ECO:0000256" key="4">
    <source>
        <dbReference type="ARBA" id="ARBA00022496"/>
    </source>
</evidence>
<dbReference type="NCBIfam" id="TIGR04057">
    <property type="entry name" value="SusC_RagA_signa"/>
    <property type="match status" value="1"/>
</dbReference>
<comment type="subcellular location">
    <subcellularLocation>
        <location evidence="1 12">Cell outer membrane</location>
        <topology evidence="1 12">Multi-pass membrane protein</topology>
    </subcellularLocation>
</comment>
<dbReference type="Gene3D" id="2.40.170.20">
    <property type="entry name" value="TonB-dependent receptor, beta-barrel domain"/>
    <property type="match status" value="1"/>
</dbReference>
<evidence type="ECO:0000256" key="10">
    <source>
        <dbReference type="ARBA" id="ARBA00023170"/>
    </source>
</evidence>
<dbReference type="InterPro" id="IPR011662">
    <property type="entry name" value="Secretin/TonB_short_N"/>
</dbReference>
<keyword evidence="7" id="KW-0408">Iron</keyword>
<dbReference type="InterPro" id="IPR039426">
    <property type="entry name" value="TonB-dep_rcpt-like"/>
</dbReference>
<dbReference type="Gene3D" id="2.60.40.1120">
    <property type="entry name" value="Carboxypeptidase-like, regulatory domain"/>
    <property type="match status" value="1"/>
</dbReference>
<evidence type="ECO:0000256" key="3">
    <source>
        <dbReference type="ARBA" id="ARBA00022452"/>
    </source>
</evidence>
<dbReference type="PROSITE" id="PS52016">
    <property type="entry name" value="TONB_DEPENDENT_REC_3"/>
    <property type="match status" value="1"/>
</dbReference>
<feature type="domain" description="Secretin/TonB short N-terminal" evidence="14">
    <location>
        <begin position="66"/>
        <end position="117"/>
    </location>
</feature>
<evidence type="ECO:0000256" key="1">
    <source>
        <dbReference type="ARBA" id="ARBA00004571"/>
    </source>
</evidence>
<evidence type="ECO:0000256" key="2">
    <source>
        <dbReference type="ARBA" id="ARBA00022448"/>
    </source>
</evidence>
<dbReference type="Gene3D" id="2.170.130.10">
    <property type="entry name" value="TonB-dependent receptor, plug domain"/>
    <property type="match status" value="1"/>
</dbReference>
<keyword evidence="8 13" id="KW-0798">TonB box</keyword>
<dbReference type="EMBL" id="WNDD01000007">
    <property type="protein sequence ID" value="MTV01536.1"/>
    <property type="molecule type" value="Genomic_DNA"/>
</dbReference>
<evidence type="ECO:0000256" key="8">
    <source>
        <dbReference type="ARBA" id="ARBA00023077"/>
    </source>
</evidence>
<dbReference type="PANTHER" id="PTHR30069">
    <property type="entry name" value="TONB-DEPENDENT OUTER MEMBRANE RECEPTOR"/>
    <property type="match status" value="1"/>
</dbReference>
<evidence type="ECO:0000313" key="15">
    <source>
        <dbReference type="EMBL" id="MTV01536.1"/>
    </source>
</evidence>
<keyword evidence="6" id="KW-0732">Signal</keyword>
<keyword evidence="9 12" id="KW-0472">Membrane</keyword>
<dbReference type="GO" id="GO:0044718">
    <property type="term" value="P:siderophore transmembrane transport"/>
    <property type="evidence" value="ECO:0007669"/>
    <property type="project" value="TreeGrafter"/>
</dbReference>
<dbReference type="InterPro" id="IPR023997">
    <property type="entry name" value="TonB-dep_OMP_SusC/RagA_CS"/>
</dbReference>
<dbReference type="Pfam" id="PF07715">
    <property type="entry name" value="Plug"/>
    <property type="match status" value="1"/>
</dbReference>
<reference evidence="15 16" key="1">
    <citation type="journal article" date="2019" name="Nat. Med.">
        <title>A library of human gut bacterial isolates paired with longitudinal multiomics data enables mechanistic microbiome research.</title>
        <authorList>
            <person name="Poyet M."/>
            <person name="Groussin M."/>
            <person name="Gibbons S.M."/>
            <person name="Avila-Pacheco J."/>
            <person name="Jiang X."/>
            <person name="Kearney S.M."/>
            <person name="Perrotta A.R."/>
            <person name="Berdy B."/>
            <person name="Zhao S."/>
            <person name="Lieberman T.D."/>
            <person name="Swanson P.K."/>
            <person name="Smith M."/>
            <person name="Roesemann S."/>
            <person name="Alexander J.E."/>
            <person name="Rich S.A."/>
            <person name="Livny J."/>
            <person name="Vlamakis H."/>
            <person name="Clish C."/>
            <person name="Bullock K."/>
            <person name="Deik A."/>
            <person name="Scott J."/>
            <person name="Pierce K.A."/>
            <person name="Xavier R.J."/>
            <person name="Alm E.J."/>
        </authorList>
    </citation>
    <scope>NUCLEOTIDE SEQUENCE [LARGE SCALE GENOMIC DNA]</scope>
    <source>
        <strain evidence="15 16">BIOML-A11</strain>
    </source>
</reference>
<dbReference type="FunFam" id="2.60.40.1120:FF:000003">
    <property type="entry name" value="Outer membrane protein Omp121"/>
    <property type="match status" value="1"/>
</dbReference>
<keyword evidence="10" id="KW-0675">Receptor</keyword>
<dbReference type="GO" id="GO:0009279">
    <property type="term" value="C:cell outer membrane"/>
    <property type="evidence" value="ECO:0007669"/>
    <property type="project" value="UniProtKB-SubCell"/>
</dbReference>
<dbReference type="Pfam" id="PF07660">
    <property type="entry name" value="STN"/>
    <property type="match status" value="1"/>
</dbReference>
<evidence type="ECO:0000313" key="16">
    <source>
        <dbReference type="Proteomes" id="UP000482671"/>
    </source>
</evidence>
<sequence>MKKKRDDSVSLSLKVTRIMKITLILILVGVIQVSATTYAQEHRISVSVKNGTFYDVVSQIERQSEFMFFYKSEEIDGNQRINLNAKNKLVSEILDEITKNNNLTYKVTGKHIIITKTAITSQITKEIVGVVTDERGEPIVGANVVEKGTSNGTITDLEGKFSLTVSEKSVLIVSYIGYNTQDVTVTSKTVYNIQLEEDSQALDEVVVVGYGTQKKVNLTGSVASVSSDEIKDRVQTDVLSSIQGTVPGVTIVSRPGKDVSINFRGRGNLGTSEPLYVIDGAIADATFFSNLDPNSIESISFLKDAASSAIYGSRAAYGVVLVTTKQGKDGRMEVSYSGMVGMKAPTYTQDLVNSWEYAELYNEALYNTNPSAGKNQGYSDEEINLFRNGTKPDLYPNTNWVDLLFDDWTVTTKHSLNFSGGTKKLRYFAGLGYVYDTENIRNRDTRRYNLNLNVASDVTDWLTFRGSVKYIQRNKDVDGGTPSFDNILIVPSTFVARQSTGEWGSVESGHEASGTFVGGNPLRAYSTNDWSKNTIENSMYELGFDLKPLKDLVITGQGTYKSYEYKNKAYVSLKDDVPSFLNPGTVIGGTGNTTNSMEVNWKKHSFLTYTGMANYSLTKNIHSLSVLAGVSYEHYQEETLMASRQDFPADSFSDLSAGATSGALYQNGSSMQEYKMFSYFGRINYTLMDRYLFEANFRADASSRFYADNRWGYFPSFSMGWRISEEPFMKSMRHIIDNLKFRVSYGTLGNINNVGNYDYFQNYSGTGYYSFDDTSAKVIKESKPANPSLSWEKVALTDIGLDFDLWNGKLSGTADYYIKNTSDILLAYNVPLETGISNAPSQNVAKVRNRGFEFALTHRNTIGEVSYMVSANIATNNNEITDLSSSNDIINNLENGHGVAKYILREGESIGSFYGFESDGLYTQEEIDAGHYYTYGGVTPNAGDTKFVPQRELDWGEEITDSDRTIIGCEVPDFTYGINLSVNYKNFEFSIFGQGICGADVAFEVYQVHPFFHGQDNPRRYHMGRWSEENPNPHAIYPRIYTASSPHTTYNRAFNDYHVFDADYFRFKTMTIGYNIPRNIVSRLGMSSLKVYLTGENLFTIRADHKMKDFDPEATSSTVRALGSKSLALGVNVSF</sequence>
<dbReference type="InterPro" id="IPR036942">
    <property type="entry name" value="Beta-barrel_TonB_sf"/>
</dbReference>
<evidence type="ECO:0000256" key="5">
    <source>
        <dbReference type="ARBA" id="ARBA00022692"/>
    </source>
</evidence>
<evidence type="ECO:0000259" key="14">
    <source>
        <dbReference type="SMART" id="SM00965"/>
    </source>
</evidence>
<dbReference type="SMART" id="SM00965">
    <property type="entry name" value="STN"/>
    <property type="match status" value="1"/>
</dbReference>
<dbReference type="InterPro" id="IPR037066">
    <property type="entry name" value="Plug_dom_sf"/>
</dbReference>
<keyword evidence="4" id="KW-0406">Ion transport</keyword>
<keyword evidence="2 12" id="KW-0813">Transport</keyword>
<protein>
    <submittedName>
        <fullName evidence="15">SusC/RagA family TonB-linked outer membrane protein</fullName>
    </submittedName>
</protein>
<comment type="caution">
    <text evidence="15">The sequence shown here is derived from an EMBL/GenBank/DDBJ whole genome shotgun (WGS) entry which is preliminary data.</text>
</comment>
<evidence type="ECO:0000256" key="11">
    <source>
        <dbReference type="ARBA" id="ARBA00023237"/>
    </source>
</evidence>
<name>A0A9Q4RDE6_9BACT</name>
<dbReference type="Pfam" id="PF13715">
    <property type="entry name" value="CarbopepD_reg_2"/>
    <property type="match status" value="1"/>
</dbReference>
<keyword evidence="4" id="KW-0410">Iron transport</keyword>
<dbReference type="InterPro" id="IPR023996">
    <property type="entry name" value="TonB-dep_OMP_SusC/RagA"/>
</dbReference>
<dbReference type="GO" id="GO:0015344">
    <property type="term" value="F:siderophore uptake transmembrane transporter activity"/>
    <property type="evidence" value="ECO:0007669"/>
    <property type="project" value="TreeGrafter"/>
</dbReference>
<dbReference type="SUPFAM" id="SSF56935">
    <property type="entry name" value="Porins"/>
    <property type="match status" value="1"/>
</dbReference>
<organism evidence="15 16">
    <name type="scientific">Parabacteroides merdae</name>
    <dbReference type="NCBI Taxonomy" id="46503"/>
    <lineage>
        <taxon>Bacteria</taxon>
        <taxon>Pseudomonadati</taxon>
        <taxon>Bacteroidota</taxon>
        <taxon>Bacteroidia</taxon>
        <taxon>Bacteroidales</taxon>
        <taxon>Tannerellaceae</taxon>
        <taxon>Parabacteroides</taxon>
    </lineage>
</organism>
<dbReference type="InterPro" id="IPR008969">
    <property type="entry name" value="CarboxyPept-like_regulatory"/>
</dbReference>
<evidence type="ECO:0000256" key="9">
    <source>
        <dbReference type="ARBA" id="ARBA00023136"/>
    </source>
</evidence>
<dbReference type="AlphaFoldDB" id="A0A9Q4RDE6"/>
<keyword evidence="3 12" id="KW-1134">Transmembrane beta strand</keyword>
<dbReference type="NCBIfam" id="TIGR04056">
    <property type="entry name" value="OMP_RagA_SusC"/>
    <property type="match status" value="1"/>
</dbReference>
<gene>
    <name evidence="15" type="ORF">GME02_07605</name>
</gene>
<dbReference type="PANTHER" id="PTHR30069:SF29">
    <property type="entry name" value="HEMOGLOBIN AND HEMOGLOBIN-HAPTOGLOBIN-BINDING PROTEIN 1-RELATED"/>
    <property type="match status" value="1"/>
</dbReference>
<evidence type="ECO:0000256" key="7">
    <source>
        <dbReference type="ARBA" id="ARBA00023004"/>
    </source>
</evidence>
<dbReference type="InterPro" id="IPR000531">
    <property type="entry name" value="Beta-barrel_TonB"/>
</dbReference>
<evidence type="ECO:0000256" key="6">
    <source>
        <dbReference type="ARBA" id="ARBA00022729"/>
    </source>
</evidence>
<proteinExistence type="inferred from homology"/>
<accession>A0A9Q4RDE6</accession>
<evidence type="ECO:0000256" key="13">
    <source>
        <dbReference type="RuleBase" id="RU003357"/>
    </source>
</evidence>
<keyword evidence="5 12" id="KW-0812">Transmembrane</keyword>
<dbReference type="SUPFAM" id="SSF49464">
    <property type="entry name" value="Carboxypeptidase regulatory domain-like"/>
    <property type="match status" value="1"/>
</dbReference>
<dbReference type="Pfam" id="PF00593">
    <property type="entry name" value="TonB_dep_Rec_b-barrel"/>
    <property type="match status" value="1"/>
</dbReference>
<comment type="similarity">
    <text evidence="12 13">Belongs to the TonB-dependent receptor family.</text>
</comment>
<dbReference type="Proteomes" id="UP000482671">
    <property type="component" value="Unassembled WGS sequence"/>
</dbReference>
<dbReference type="Gene3D" id="3.55.50.30">
    <property type="match status" value="1"/>
</dbReference>